<feature type="region of interest" description="Disordered" evidence="1">
    <location>
        <begin position="45"/>
        <end position="73"/>
    </location>
</feature>
<evidence type="ECO:0000313" key="2">
    <source>
        <dbReference type="EMBL" id="KIR44103.1"/>
    </source>
</evidence>
<name>A0A0D0U7D1_CRYGA</name>
<sequence>MSWAKAEEGTYSRFKSTQVRLLQSMSVLKEVGRKGLSEGKLAREWEDQKKTQEDEGQIEASVERRRNKELKTSVAPGSEKLKEAERLLENLINKEKECGGDLEKLARELTNGKLSAEELVYLCKLHAAKCALRRERDIQLSASRPKPETMMGMRLSVGEYPSYGIIQAIANIKPLRSASPAED</sequence>
<protein>
    <submittedName>
        <fullName evidence="2">Uncharacterized protein</fullName>
    </submittedName>
</protein>
<accession>A0A0D0U7D1</accession>
<reference evidence="2" key="1">
    <citation type="submission" date="2015-01" db="EMBL/GenBank/DDBJ databases">
        <title>The Genome Sequence of Cryptococcus gattii CA1280.</title>
        <authorList>
            <consortium name="The Broad Institute Genomics Platform"/>
            <person name="Cuomo C."/>
            <person name="Litvintseva A."/>
            <person name="Chen Y."/>
            <person name="Heitman J."/>
            <person name="Sun S."/>
            <person name="Springer D."/>
            <person name="Dromer F."/>
            <person name="Young S."/>
            <person name="Zeng Q."/>
            <person name="Gargeya S."/>
            <person name="Abouelleil A."/>
            <person name="Alvarado L."/>
            <person name="Chapman S.B."/>
            <person name="Gainer-Dewar J."/>
            <person name="Goldberg J."/>
            <person name="Griggs A."/>
            <person name="Gujja S."/>
            <person name="Hansen M."/>
            <person name="Howarth C."/>
            <person name="Imamovic A."/>
            <person name="Larimer J."/>
            <person name="Murphy C."/>
            <person name="Naylor J."/>
            <person name="Pearson M."/>
            <person name="Priest M."/>
            <person name="Roberts A."/>
            <person name="Saif S."/>
            <person name="Shea T."/>
            <person name="Sykes S."/>
            <person name="Wortman J."/>
            <person name="Nusbaum C."/>
            <person name="Birren B."/>
        </authorList>
    </citation>
    <scope>NUCLEOTIDE SEQUENCE [LARGE SCALE GENOMIC DNA]</scope>
    <source>
        <strain evidence="2">CA1280</strain>
    </source>
</reference>
<organism evidence="2">
    <name type="scientific">Cryptococcus bacillisporus CA1280</name>
    <dbReference type="NCBI Taxonomy" id="1296109"/>
    <lineage>
        <taxon>Eukaryota</taxon>
        <taxon>Fungi</taxon>
        <taxon>Dikarya</taxon>
        <taxon>Basidiomycota</taxon>
        <taxon>Agaricomycotina</taxon>
        <taxon>Tremellomycetes</taxon>
        <taxon>Tremellales</taxon>
        <taxon>Cryptococcaceae</taxon>
        <taxon>Cryptococcus</taxon>
        <taxon>Cryptococcus gattii species complex</taxon>
    </lineage>
</organism>
<dbReference type="HOGENOM" id="CLU_1475114_0_0_1"/>
<evidence type="ECO:0000256" key="1">
    <source>
        <dbReference type="SAM" id="MobiDB-lite"/>
    </source>
</evidence>
<gene>
    <name evidence="2" type="ORF">I312_06685</name>
</gene>
<dbReference type="EMBL" id="KN848017">
    <property type="protein sequence ID" value="KIR44103.1"/>
    <property type="molecule type" value="Genomic_DNA"/>
</dbReference>
<proteinExistence type="predicted"/>
<dbReference type="AlphaFoldDB" id="A0A0D0U7D1"/>
<feature type="compositionally biased region" description="Basic and acidic residues" evidence="1">
    <location>
        <begin position="61"/>
        <end position="71"/>
    </location>
</feature>
<dbReference type="OrthoDB" id="3259165at2759"/>